<dbReference type="RefSeq" id="WP_275771239.1">
    <property type="nucleotide sequence ID" value="NZ_BAABDE010000013.1"/>
</dbReference>
<gene>
    <name evidence="2" type="ORF">GCM10022403_026940</name>
</gene>
<dbReference type="EMBL" id="BAABDE010000013">
    <property type="protein sequence ID" value="GAA3791490.1"/>
    <property type="molecule type" value="Genomic_DNA"/>
</dbReference>
<keyword evidence="3" id="KW-1185">Reference proteome</keyword>
<evidence type="ECO:0000256" key="1">
    <source>
        <dbReference type="SAM" id="MobiDB-lite"/>
    </source>
</evidence>
<evidence type="ECO:0008006" key="4">
    <source>
        <dbReference type="Google" id="ProtNLM"/>
    </source>
</evidence>
<reference evidence="3" key="1">
    <citation type="journal article" date="2019" name="Int. J. Syst. Evol. Microbiol.">
        <title>The Global Catalogue of Microorganisms (GCM) 10K type strain sequencing project: providing services to taxonomists for standard genome sequencing and annotation.</title>
        <authorList>
            <consortium name="The Broad Institute Genomics Platform"/>
            <consortium name="The Broad Institute Genome Sequencing Center for Infectious Disease"/>
            <person name="Wu L."/>
            <person name="Ma J."/>
        </authorList>
    </citation>
    <scope>NUCLEOTIDE SEQUENCE [LARGE SCALE GENOMIC DNA]</scope>
    <source>
        <strain evidence="3">JCM 17138</strain>
    </source>
</reference>
<accession>A0ABP7HFE3</accession>
<feature type="region of interest" description="Disordered" evidence="1">
    <location>
        <begin position="206"/>
        <end position="225"/>
    </location>
</feature>
<name>A0ABP7HFE3_9ACTN</name>
<proteinExistence type="predicted"/>
<comment type="caution">
    <text evidence="2">The sequence shown here is derived from an EMBL/GenBank/DDBJ whole genome shotgun (WGS) entry which is preliminary data.</text>
</comment>
<sequence length="225" mass="24087">MSGIGPVEPVNTAETDDSYDIIGADAPRLADRLTARWHTLPARTRRTALATAVITLSTIAILLAPTAGSPDHADPYTPMPWPANVTEWRYLGTAAPLNSHATSGLFDFEVSVDNGPPVTLTVADAAFAGLTAHATPEPDFTVLAGTSRRITVEISVSDCSGLPLKADLPFLDVTLRNTRAIQHHSFIFDGAYSRDLSKLLHRACRTRTPAQHPRPTGSARSQNAD</sequence>
<evidence type="ECO:0000313" key="2">
    <source>
        <dbReference type="EMBL" id="GAA3791490.1"/>
    </source>
</evidence>
<dbReference type="Proteomes" id="UP001501009">
    <property type="component" value="Unassembled WGS sequence"/>
</dbReference>
<organism evidence="2 3">
    <name type="scientific">Streptomyces coacervatus</name>
    <dbReference type="NCBI Taxonomy" id="647381"/>
    <lineage>
        <taxon>Bacteria</taxon>
        <taxon>Bacillati</taxon>
        <taxon>Actinomycetota</taxon>
        <taxon>Actinomycetes</taxon>
        <taxon>Kitasatosporales</taxon>
        <taxon>Streptomycetaceae</taxon>
        <taxon>Streptomyces</taxon>
    </lineage>
</organism>
<protein>
    <recommendedName>
        <fullName evidence="4">Tat pathway signal sequence domain protein</fullName>
    </recommendedName>
</protein>
<evidence type="ECO:0000313" key="3">
    <source>
        <dbReference type="Proteomes" id="UP001501009"/>
    </source>
</evidence>